<evidence type="ECO:0000259" key="4">
    <source>
        <dbReference type="Pfam" id="PF00954"/>
    </source>
</evidence>
<evidence type="ECO:0000256" key="2">
    <source>
        <dbReference type="ARBA" id="ARBA00023157"/>
    </source>
</evidence>
<dbReference type="GO" id="GO:0048544">
    <property type="term" value="P:recognition of pollen"/>
    <property type="evidence" value="ECO:0007669"/>
    <property type="project" value="InterPro"/>
</dbReference>
<dbReference type="PANTHER" id="PTHR32444">
    <property type="entry name" value="BULB-TYPE LECTIN DOMAIN-CONTAINING PROTEIN"/>
    <property type="match status" value="1"/>
</dbReference>
<feature type="domain" description="S-locus glycoprotein" evidence="4">
    <location>
        <begin position="6"/>
        <end position="89"/>
    </location>
</feature>
<keyword evidence="6" id="KW-1185">Reference proteome</keyword>
<evidence type="ECO:0000313" key="5">
    <source>
        <dbReference type="EMBL" id="KAF2303577.1"/>
    </source>
</evidence>
<evidence type="ECO:0000256" key="3">
    <source>
        <dbReference type="SAM" id="MobiDB-lite"/>
    </source>
</evidence>
<dbReference type="Proteomes" id="UP000467840">
    <property type="component" value="Chromosome 16"/>
</dbReference>
<dbReference type="Pfam" id="PF00954">
    <property type="entry name" value="S_locus_glycop"/>
    <property type="match status" value="1"/>
</dbReference>
<gene>
    <name evidence="5" type="ORF">GH714_019536</name>
</gene>
<dbReference type="AlphaFoldDB" id="A0A6A6LSW0"/>
<evidence type="ECO:0000313" key="6">
    <source>
        <dbReference type="Proteomes" id="UP000467840"/>
    </source>
</evidence>
<keyword evidence="2" id="KW-1015">Disulfide bond</keyword>
<sequence>MEECYVDNENEISFSWNNAYGSILTRAVLNESGIFQRSKWHENEGRWEEFASAPKDQCDSYGLCGAYGNYVRYNGEFDCTSLPGYQPKSPQEWHRTDGSGGALGRIKRHSAETVKDS</sequence>
<dbReference type="PANTHER" id="PTHR32444:SF63">
    <property type="entry name" value="G-TYPE LECTIN S-RECEPTOR-LIKE SERINE_THREONINE-PROTEIN KINASE RKS1"/>
    <property type="match status" value="1"/>
</dbReference>
<protein>
    <recommendedName>
        <fullName evidence="4">S-locus glycoprotein domain-containing protein</fullName>
    </recommendedName>
</protein>
<evidence type="ECO:0000256" key="1">
    <source>
        <dbReference type="ARBA" id="ARBA00022729"/>
    </source>
</evidence>
<dbReference type="EMBL" id="JAAGAX010000009">
    <property type="protein sequence ID" value="KAF2303577.1"/>
    <property type="molecule type" value="Genomic_DNA"/>
</dbReference>
<name>A0A6A6LSW0_HEVBR</name>
<reference evidence="5 6" key="1">
    <citation type="journal article" date="2020" name="Mol. Plant">
        <title>The Chromosome-Based Rubber Tree Genome Provides New Insights into Spurge Genome Evolution and Rubber Biosynthesis.</title>
        <authorList>
            <person name="Liu J."/>
            <person name="Shi C."/>
            <person name="Shi C.C."/>
            <person name="Li W."/>
            <person name="Zhang Q.J."/>
            <person name="Zhang Y."/>
            <person name="Li K."/>
            <person name="Lu H.F."/>
            <person name="Shi C."/>
            <person name="Zhu S.T."/>
            <person name="Xiao Z.Y."/>
            <person name="Nan H."/>
            <person name="Yue Y."/>
            <person name="Zhu X.G."/>
            <person name="Wu Y."/>
            <person name="Hong X.N."/>
            <person name="Fan G.Y."/>
            <person name="Tong Y."/>
            <person name="Zhang D."/>
            <person name="Mao C.L."/>
            <person name="Liu Y.L."/>
            <person name="Hao S.J."/>
            <person name="Liu W.Q."/>
            <person name="Lv M.Q."/>
            <person name="Zhang H.B."/>
            <person name="Liu Y."/>
            <person name="Hu-Tang G.R."/>
            <person name="Wang J.P."/>
            <person name="Wang J.H."/>
            <person name="Sun Y.H."/>
            <person name="Ni S.B."/>
            <person name="Chen W.B."/>
            <person name="Zhang X.C."/>
            <person name="Jiao Y.N."/>
            <person name="Eichler E.E."/>
            <person name="Li G.H."/>
            <person name="Liu X."/>
            <person name="Gao L.Z."/>
        </authorList>
    </citation>
    <scope>NUCLEOTIDE SEQUENCE [LARGE SCALE GENOMIC DNA]</scope>
    <source>
        <strain evidence="6">cv. GT1</strain>
        <tissue evidence="5">Leaf</tissue>
    </source>
</reference>
<keyword evidence="1" id="KW-0732">Signal</keyword>
<dbReference type="InterPro" id="IPR000858">
    <property type="entry name" value="S_locus_glycoprot_dom"/>
</dbReference>
<accession>A0A6A6LSW0</accession>
<comment type="caution">
    <text evidence="5">The sequence shown here is derived from an EMBL/GenBank/DDBJ whole genome shotgun (WGS) entry which is preliminary data.</text>
</comment>
<feature type="region of interest" description="Disordered" evidence="3">
    <location>
        <begin position="86"/>
        <end position="117"/>
    </location>
</feature>
<proteinExistence type="predicted"/>
<organism evidence="5 6">
    <name type="scientific">Hevea brasiliensis</name>
    <name type="common">Para rubber tree</name>
    <name type="synonym">Siphonia brasiliensis</name>
    <dbReference type="NCBI Taxonomy" id="3981"/>
    <lineage>
        <taxon>Eukaryota</taxon>
        <taxon>Viridiplantae</taxon>
        <taxon>Streptophyta</taxon>
        <taxon>Embryophyta</taxon>
        <taxon>Tracheophyta</taxon>
        <taxon>Spermatophyta</taxon>
        <taxon>Magnoliopsida</taxon>
        <taxon>eudicotyledons</taxon>
        <taxon>Gunneridae</taxon>
        <taxon>Pentapetalae</taxon>
        <taxon>rosids</taxon>
        <taxon>fabids</taxon>
        <taxon>Malpighiales</taxon>
        <taxon>Euphorbiaceae</taxon>
        <taxon>Crotonoideae</taxon>
        <taxon>Micrandreae</taxon>
        <taxon>Hevea</taxon>
    </lineage>
</organism>